<evidence type="ECO:0000313" key="1">
    <source>
        <dbReference type="EMBL" id="KAI8431060.1"/>
    </source>
</evidence>
<evidence type="ECO:0000313" key="2">
    <source>
        <dbReference type="Proteomes" id="UP001064048"/>
    </source>
</evidence>
<comment type="caution">
    <text evidence="1">The sequence shown here is derived from an EMBL/GenBank/DDBJ whole genome shotgun (WGS) entry which is preliminary data.</text>
</comment>
<accession>A0ACC0K4G1</accession>
<name>A0ACC0K4G1_CHOFU</name>
<keyword evidence="2" id="KW-1185">Reference proteome</keyword>
<proteinExistence type="predicted"/>
<gene>
    <name evidence="1" type="ORF">MSG28_001122</name>
</gene>
<reference evidence="1 2" key="1">
    <citation type="journal article" date="2022" name="Genome Biol. Evol.">
        <title>The Spruce Budworm Genome: Reconstructing the Evolutionary History of Antifreeze Proteins.</title>
        <authorList>
            <person name="Beliveau C."/>
            <person name="Gagne P."/>
            <person name="Picq S."/>
            <person name="Vernygora O."/>
            <person name="Keeling C.I."/>
            <person name="Pinkney K."/>
            <person name="Doucet D."/>
            <person name="Wen F."/>
            <person name="Johnston J.S."/>
            <person name="Maaroufi H."/>
            <person name="Boyle B."/>
            <person name="Laroche J."/>
            <person name="Dewar K."/>
            <person name="Juretic N."/>
            <person name="Blackburn G."/>
            <person name="Nisole A."/>
            <person name="Brunet B."/>
            <person name="Brandao M."/>
            <person name="Lumley L."/>
            <person name="Duan J."/>
            <person name="Quan G."/>
            <person name="Lucarotti C.J."/>
            <person name="Roe A.D."/>
            <person name="Sperling F.A.H."/>
            <person name="Levesque R.C."/>
            <person name="Cusson M."/>
        </authorList>
    </citation>
    <scope>NUCLEOTIDE SEQUENCE [LARGE SCALE GENOMIC DNA]</scope>
    <source>
        <strain evidence="1">Glfc:IPQL:Cfum</strain>
    </source>
</reference>
<sequence length="262" mass="29800">MSSFTVELLLNFKSYPLPKYIWNIAKNSTRAERLSCAASVVALLLCTALIVYFTVLAKKSDVNAVDRAPHPWNITREMWRARPSPNNATVERFSPVKLVIIQHSVSPECHRFTICAAEIRNLQSYFLDSPGLGYDLPYNFAIGNDGRVYRIRGWNREGAHTAPYNRCSVGIGFIGDYREDLTVHSRVTDLQLKRLNLIIQEGVDRGYLRPDYSILGARDVISTYSPGDNLYKAIQALDHYDTTNYRGLTCEQIQEMSEKEDP</sequence>
<dbReference type="Proteomes" id="UP001064048">
    <property type="component" value="Chromosome Z"/>
</dbReference>
<dbReference type="EMBL" id="CM046131">
    <property type="protein sequence ID" value="KAI8431060.1"/>
    <property type="molecule type" value="Genomic_DNA"/>
</dbReference>
<organism evidence="1 2">
    <name type="scientific">Choristoneura fumiferana</name>
    <name type="common">Spruce budworm moth</name>
    <name type="synonym">Archips fumiferana</name>
    <dbReference type="NCBI Taxonomy" id="7141"/>
    <lineage>
        <taxon>Eukaryota</taxon>
        <taxon>Metazoa</taxon>
        <taxon>Ecdysozoa</taxon>
        <taxon>Arthropoda</taxon>
        <taxon>Hexapoda</taxon>
        <taxon>Insecta</taxon>
        <taxon>Pterygota</taxon>
        <taxon>Neoptera</taxon>
        <taxon>Endopterygota</taxon>
        <taxon>Lepidoptera</taxon>
        <taxon>Glossata</taxon>
        <taxon>Ditrysia</taxon>
        <taxon>Tortricoidea</taxon>
        <taxon>Tortricidae</taxon>
        <taxon>Tortricinae</taxon>
        <taxon>Choristoneura</taxon>
    </lineage>
</organism>
<protein>
    <submittedName>
        <fullName evidence="1">Uncharacterized protein</fullName>
    </submittedName>
</protein>